<keyword evidence="5" id="KW-0479">Metal-binding</keyword>
<evidence type="ECO:0000256" key="1">
    <source>
        <dbReference type="ARBA" id="ARBA00001052"/>
    </source>
</evidence>
<evidence type="ECO:0000256" key="2">
    <source>
        <dbReference type="ARBA" id="ARBA00005080"/>
    </source>
</evidence>
<keyword evidence="5" id="KW-0342">GTP-binding</keyword>
<comment type="pathway">
    <text evidence="2 5">Cofactor biosynthesis; 7,8-dihydroneopterin triphosphate biosynthesis; 7,8-dihydroneopterin triphosphate from GTP: step 1/1.</text>
</comment>
<dbReference type="GO" id="GO:0003934">
    <property type="term" value="F:GTP cyclohydrolase I activity"/>
    <property type="evidence" value="ECO:0007669"/>
    <property type="project" value="UniProtKB-UniRule"/>
</dbReference>
<dbReference type="GO" id="GO:0008270">
    <property type="term" value="F:zinc ion binding"/>
    <property type="evidence" value="ECO:0007669"/>
    <property type="project" value="UniProtKB-UniRule"/>
</dbReference>
<evidence type="ECO:0000256" key="3">
    <source>
        <dbReference type="ARBA" id="ARBA00022563"/>
    </source>
</evidence>
<dbReference type="PANTHER" id="PTHR11109:SF7">
    <property type="entry name" value="GTP CYCLOHYDROLASE 1"/>
    <property type="match status" value="1"/>
</dbReference>
<proteinExistence type="inferred from homology"/>
<keyword evidence="5" id="KW-0862">Zinc</keyword>
<evidence type="ECO:0000256" key="5">
    <source>
        <dbReference type="HAMAP-Rule" id="MF_00223"/>
    </source>
</evidence>
<dbReference type="GO" id="GO:0005737">
    <property type="term" value="C:cytoplasm"/>
    <property type="evidence" value="ECO:0007669"/>
    <property type="project" value="TreeGrafter"/>
</dbReference>
<dbReference type="OrthoDB" id="9801207at2"/>
<dbReference type="NCBIfam" id="NF006826">
    <property type="entry name" value="PRK09347.1-3"/>
    <property type="match status" value="1"/>
</dbReference>
<comment type="similarity">
    <text evidence="5">Belongs to the GTP cyclohydrolase I family.</text>
</comment>
<dbReference type="PROSITE" id="PS00860">
    <property type="entry name" value="GTP_CYCLOHYDROL_1_2"/>
    <property type="match status" value="1"/>
</dbReference>
<dbReference type="PANTHER" id="PTHR11109">
    <property type="entry name" value="GTP CYCLOHYDROLASE I"/>
    <property type="match status" value="1"/>
</dbReference>
<evidence type="ECO:0000259" key="6">
    <source>
        <dbReference type="Pfam" id="PF01227"/>
    </source>
</evidence>
<dbReference type="RefSeq" id="WP_159822271.1">
    <property type="nucleotide sequence ID" value="NZ_CABWNB010000001.1"/>
</dbReference>
<dbReference type="Gene3D" id="3.30.1130.10">
    <property type="match status" value="1"/>
</dbReference>
<dbReference type="FunFam" id="3.30.1130.10:FF:000001">
    <property type="entry name" value="GTP cyclohydrolase 1"/>
    <property type="match status" value="1"/>
</dbReference>
<keyword evidence="5" id="KW-0547">Nucleotide-binding</keyword>
<sequence>MNEKAARAYRAFLEAYGLDLQALGMEKTPARVAELYEVLLSGVGRGTKEIWGEVFASDYHGLLTVTGLRFHSLCEHHMLPFFGTADIIYDPRDGMVAGLSKMEKLVQMLSRRPQLQERLTEEIARAVMDDLRARGVFVRVSAAHLCMTMKGDSSPDTKITTVRGLGTLAPGGQNEARVLALLGGIDGGTTDVCTEE</sequence>
<feature type="domain" description="GTP cyclohydrolase I" evidence="6">
    <location>
        <begin position="6"/>
        <end position="181"/>
    </location>
</feature>
<comment type="caution">
    <text evidence="7">The sequence shown here is derived from an EMBL/GenBank/DDBJ whole genome shotgun (WGS) entry which is preliminary data.</text>
</comment>
<organism evidence="7 8">
    <name type="scientific">Negativicoccus succinicivorans</name>
    <dbReference type="NCBI Taxonomy" id="620903"/>
    <lineage>
        <taxon>Bacteria</taxon>
        <taxon>Bacillati</taxon>
        <taxon>Bacillota</taxon>
        <taxon>Negativicutes</taxon>
        <taxon>Veillonellales</taxon>
        <taxon>Veillonellaceae</taxon>
        <taxon>Negativicoccus</taxon>
    </lineage>
</organism>
<dbReference type="InterPro" id="IPR043134">
    <property type="entry name" value="GTP-CH-I_N"/>
</dbReference>
<dbReference type="Gene3D" id="1.10.286.10">
    <property type="match status" value="1"/>
</dbReference>
<gene>
    <name evidence="5" type="primary">folE</name>
    <name evidence="7" type="ORF">HNR45_001049</name>
</gene>
<dbReference type="AlphaFoldDB" id="A0A841R2G8"/>
<evidence type="ECO:0000313" key="8">
    <source>
        <dbReference type="Proteomes" id="UP000591941"/>
    </source>
</evidence>
<feature type="binding site" evidence="5">
    <location>
        <position position="77"/>
    </location>
    <ligand>
        <name>Zn(2+)</name>
        <dbReference type="ChEBI" id="CHEBI:29105"/>
    </ligand>
</feature>
<dbReference type="HAMAP" id="MF_00223">
    <property type="entry name" value="FolE"/>
    <property type="match status" value="1"/>
</dbReference>
<dbReference type="Pfam" id="PF01227">
    <property type="entry name" value="GTP_cyclohydroI"/>
    <property type="match status" value="1"/>
</dbReference>
<name>A0A841R2G8_9FIRM</name>
<evidence type="ECO:0000313" key="7">
    <source>
        <dbReference type="EMBL" id="MBB6477996.1"/>
    </source>
</evidence>
<keyword evidence="4 5" id="KW-0378">Hydrolase</keyword>
<dbReference type="EC" id="3.5.4.16" evidence="5"/>
<dbReference type="GO" id="GO:0006730">
    <property type="term" value="P:one-carbon metabolic process"/>
    <property type="evidence" value="ECO:0007669"/>
    <property type="project" value="UniProtKB-UniRule"/>
</dbReference>
<dbReference type="SUPFAM" id="SSF55620">
    <property type="entry name" value="Tetrahydrobiopterin biosynthesis enzymes-like"/>
    <property type="match status" value="1"/>
</dbReference>
<dbReference type="InterPro" id="IPR018234">
    <property type="entry name" value="GTP_CycHdrlase_I_CS"/>
</dbReference>
<dbReference type="GO" id="GO:0046654">
    <property type="term" value="P:tetrahydrofolate biosynthetic process"/>
    <property type="evidence" value="ECO:0007669"/>
    <property type="project" value="UniProtKB-UniRule"/>
</dbReference>
<comment type="subunit">
    <text evidence="5">Homopolymer.</text>
</comment>
<dbReference type="GeneID" id="93486314"/>
<keyword evidence="8" id="KW-1185">Reference proteome</keyword>
<protein>
    <recommendedName>
        <fullName evidence="5">GTP cyclohydrolase 1</fullName>
        <ecNumber evidence="5">3.5.4.16</ecNumber>
    </recommendedName>
    <alternativeName>
        <fullName evidence="5">GTP cyclohydrolase I</fullName>
        <shortName evidence="5">GTP-CH-I</shortName>
    </alternativeName>
</protein>
<dbReference type="Proteomes" id="UP000591941">
    <property type="component" value="Unassembled WGS sequence"/>
</dbReference>
<dbReference type="GO" id="GO:0005525">
    <property type="term" value="F:GTP binding"/>
    <property type="evidence" value="ECO:0007669"/>
    <property type="project" value="UniProtKB-KW"/>
</dbReference>
<comment type="catalytic activity">
    <reaction evidence="1 5">
        <text>GTP + H2O = 7,8-dihydroneopterin 3'-triphosphate + formate + H(+)</text>
        <dbReference type="Rhea" id="RHEA:17473"/>
        <dbReference type="ChEBI" id="CHEBI:15377"/>
        <dbReference type="ChEBI" id="CHEBI:15378"/>
        <dbReference type="ChEBI" id="CHEBI:15740"/>
        <dbReference type="ChEBI" id="CHEBI:37565"/>
        <dbReference type="ChEBI" id="CHEBI:58462"/>
        <dbReference type="EC" id="3.5.4.16"/>
    </reaction>
</comment>
<dbReference type="EMBL" id="JACHHI010000004">
    <property type="protein sequence ID" value="MBB6477996.1"/>
    <property type="molecule type" value="Genomic_DNA"/>
</dbReference>
<accession>A0A841R2G8</accession>
<keyword evidence="3 5" id="KW-0554">One-carbon metabolism</keyword>
<dbReference type="InterPro" id="IPR043133">
    <property type="entry name" value="GTP-CH-I_C/QueF"/>
</dbReference>
<dbReference type="GO" id="GO:0006729">
    <property type="term" value="P:tetrahydrobiopterin biosynthetic process"/>
    <property type="evidence" value="ECO:0007669"/>
    <property type="project" value="TreeGrafter"/>
</dbReference>
<reference evidence="7 8" key="1">
    <citation type="submission" date="2020-08" db="EMBL/GenBank/DDBJ databases">
        <title>Genomic Encyclopedia of Type Strains, Phase IV (KMG-IV): sequencing the most valuable type-strain genomes for metagenomic binning, comparative biology and taxonomic classification.</title>
        <authorList>
            <person name="Goeker M."/>
        </authorList>
    </citation>
    <scope>NUCLEOTIDE SEQUENCE [LARGE SCALE GENOMIC DNA]</scope>
    <source>
        <strain evidence="7 8">DSM 21255</strain>
    </source>
</reference>
<feature type="binding site" evidence="5">
    <location>
        <position position="146"/>
    </location>
    <ligand>
        <name>Zn(2+)</name>
        <dbReference type="ChEBI" id="CHEBI:29105"/>
    </ligand>
</feature>
<dbReference type="UniPathway" id="UPA00848">
    <property type="reaction ID" value="UER00151"/>
</dbReference>
<feature type="binding site" evidence="5">
    <location>
        <position position="74"/>
    </location>
    <ligand>
        <name>Zn(2+)</name>
        <dbReference type="ChEBI" id="CHEBI:29105"/>
    </ligand>
</feature>
<evidence type="ECO:0000256" key="4">
    <source>
        <dbReference type="ARBA" id="ARBA00022801"/>
    </source>
</evidence>
<dbReference type="InterPro" id="IPR001474">
    <property type="entry name" value="GTP_CycHdrlase_I"/>
</dbReference>
<dbReference type="InterPro" id="IPR020602">
    <property type="entry name" value="GTP_CycHdrlase_I_dom"/>
</dbReference>